<dbReference type="Gene3D" id="3.30.730.10">
    <property type="entry name" value="AP2/ERF domain"/>
    <property type="match status" value="1"/>
</dbReference>
<keyword evidence="9" id="KW-1185">Reference proteome</keyword>
<evidence type="ECO:0000256" key="5">
    <source>
        <dbReference type="ARBA" id="ARBA00023242"/>
    </source>
</evidence>
<feature type="domain" description="AP2/ERF" evidence="7">
    <location>
        <begin position="36"/>
        <end position="92"/>
    </location>
</feature>
<dbReference type="SMART" id="SM00380">
    <property type="entry name" value="AP2"/>
    <property type="match status" value="1"/>
</dbReference>
<reference evidence="8 9" key="2">
    <citation type="submission" date="2024-10" db="EMBL/GenBank/DDBJ databases">
        <authorList>
            <person name="Ryan C."/>
        </authorList>
    </citation>
    <scope>NUCLEOTIDE SEQUENCE [LARGE SCALE GENOMIC DNA]</scope>
</reference>
<proteinExistence type="predicted"/>
<evidence type="ECO:0000256" key="2">
    <source>
        <dbReference type="ARBA" id="ARBA00023015"/>
    </source>
</evidence>
<evidence type="ECO:0000256" key="6">
    <source>
        <dbReference type="SAM" id="MobiDB-lite"/>
    </source>
</evidence>
<dbReference type="GO" id="GO:0003677">
    <property type="term" value="F:DNA binding"/>
    <property type="evidence" value="ECO:0007669"/>
    <property type="project" value="UniProtKB-KW"/>
</dbReference>
<dbReference type="InterPro" id="IPR016177">
    <property type="entry name" value="DNA-bd_dom_sf"/>
</dbReference>
<evidence type="ECO:0000256" key="3">
    <source>
        <dbReference type="ARBA" id="ARBA00023125"/>
    </source>
</evidence>
<keyword evidence="4" id="KW-0804">Transcription</keyword>
<dbReference type="PANTHER" id="PTHR31677">
    <property type="entry name" value="AP2 DOMAIN CLASS TRANSCRIPTION FACTOR"/>
    <property type="match status" value="1"/>
</dbReference>
<keyword evidence="5" id="KW-0539">Nucleus</keyword>
<dbReference type="EMBL" id="OZ075144">
    <property type="protein sequence ID" value="CAL5041801.1"/>
    <property type="molecule type" value="Genomic_DNA"/>
</dbReference>
<dbReference type="GO" id="GO:0005634">
    <property type="term" value="C:nucleus"/>
    <property type="evidence" value="ECO:0007669"/>
    <property type="project" value="UniProtKB-SubCell"/>
</dbReference>
<feature type="compositionally biased region" description="Low complexity" evidence="6">
    <location>
        <begin position="183"/>
        <end position="195"/>
    </location>
</feature>
<keyword evidence="3" id="KW-0238">DNA-binding</keyword>
<dbReference type="Proteomes" id="UP001497457">
    <property type="component" value="Chromosome 34rd"/>
</dbReference>
<dbReference type="InterPro" id="IPR001471">
    <property type="entry name" value="AP2/ERF_dom"/>
</dbReference>
<evidence type="ECO:0000313" key="9">
    <source>
        <dbReference type="Proteomes" id="UP001497457"/>
    </source>
</evidence>
<dbReference type="InterPro" id="IPR036955">
    <property type="entry name" value="AP2/ERF_dom_sf"/>
</dbReference>
<organism evidence="8 9">
    <name type="scientific">Urochloa decumbens</name>
    <dbReference type="NCBI Taxonomy" id="240449"/>
    <lineage>
        <taxon>Eukaryota</taxon>
        <taxon>Viridiplantae</taxon>
        <taxon>Streptophyta</taxon>
        <taxon>Embryophyta</taxon>
        <taxon>Tracheophyta</taxon>
        <taxon>Spermatophyta</taxon>
        <taxon>Magnoliopsida</taxon>
        <taxon>Liliopsida</taxon>
        <taxon>Poales</taxon>
        <taxon>Poaceae</taxon>
        <taxon>PACMAD clade</taxon>
        <taxon>Panicoideae</taxon>
        <taxon>Panicodae</taxon>
        <taxon>Paniceae</taxon>
        <taxon>Melinidinae</taxon>
        <taxon>Urochloa</taxon>
    </lineage>
</organism>
<dbReference type="AlphaFoldDB" id="A0ABC9DLZ6"/>
<evidence type="ECO:0000313" key="8">
    <source>
        <dbReference type="EMBL" id="CAL5041801.1"/>
    </source>
</evidence>
<evidence type="ECO:0000259" key="7">
    <source>
        <dbReference type="PROSITE" id="PS51032"/>
    </source>
</evidence>
<accession>A0ABC9DLZ6</accession>
<feature type="region of interest" description="Disordered" evidence="6">
    <location>
        <begin position="177"/>
        <end position="209"/>
    </location>
</feature>
<dbReference type="PROSITE" id="PS51032">
    <property type="entry name" value="AP2_ERF"/>
    <property type="match status" value="1"/>
</dbReference>
<sequence>MQNGGVVELAREAAAAARRRGAAAAAAAPVPGPGRKFRGVQKRGRRYAATLWNPYVKKAVWLGSYETPVEAAHAYDAAARSVLGRWARPNFPDPASPAVAAAAAPLASQAPEPAPAAAAAPAIPVQRAAAPPILRLFYRPGIGLFAVPFVVPPGAYYVPGLNNVSVPNHPVSTALSSAAPVDAASQSGGSAAASGEPERRELPISPATAAVEPVVGDNFTGIDGASSSAARAYVP</sequence>
<dbReference type="PANTHER" id="PTHR31677:SF155">
    <property type="entry name" value="AP2_EREBP TRANSCRIPTION FACTOR SUPERFAMILY PROTEIN-RELATED"/>
    <property type="match status" value="1"/>
</dbReference>
<keyword evidence="2" id="KW-0805">Transcription regulation</keyword>
<dbReference type="SUPFAM" id="SSF54171">
    <property type="entry name" value="DNA-binding domain"/>
    <property type="match status" value="1"/>
</dbReference>
<evidence type="ECO:0000256" key="4">
    <source>
        <dbReference type="ARBA" id="ARBA00023163"/>
    </source>
</evidence>
<protein>
    <recommendedName>
        <fullName evidence="7">AP2/ERF domain-containing protein</fullName>
    </recommendedName>
</protein>
<reference evidence="9" key="1">
    <citation type="submission" date="2024-06" db="EMBL/GenBank/DDBJ databases">
        <authorList>
            <person name="Ryan C."/>
        </authorList>
    </citation>
    <scope>NUCLEOTIDE SEQUENCE [LARGE SCALE GENOMIC DNA]</scope>
</reference>
<comment type="subcellular location">
    <subcellularLocation>
        <location evidence="1">Nucleus</location>
    </subcellularLocation>
</comment>
<evidence type="ECO:0000256" key="1">
    <source>
        <dbReference type="ARBA" id="ARBA00004123"/>
    </source>
</evidence>
<gene>
    <name evidence="8" type="ORF">URODEC1_LOCUS86858</name>
</gene>
<name>A0ABC9DLZ6_9POAL</name>